<evidence type="ECO:0000313" key="3">
    <source>
        <dbReference type="EMBL" id="XCO00391.1"/>
    </source>
</evidence>
<feature type="transmembrane region" description="Helical" evidence="1">
    <location>
        <begin position="72"/>
        <end position="89"/>
    </location>
</feature>
<evidence type="ECO:0000313" key="4">
    <source>
        <dbReference type="EMBL" id="XCO00487.1"/>
    </source>
</evidence>
<feature type="transmembrane region" description="Helical" evidence="1">
    <location>
        <begin position="101"/>
        <end position="120"/>
    </location>
</feature>
<reference evidence="2" key="1">
    <citation type="submission" date="2024-06" db="EMBL/GenBank/DDBJ databases">
        <title>Intestivirid acquisition increases across infancy in a wild primate population.</title>
        <authorList>
            <person name="Schneider-Creas I.A."/>
            <person name="Moya I.L."/>
            <person name="Chiou K.L."/>
            <person name="Baniel A."/>
            <person name="Azanaw Haile A."/>
            <person name="Kebede F."/>
            <person name="Abebe B."/>
            <person name="Snyder-Mackler N."/>
            <person name="Varsani A."/>
        </authorList>
    </citation>
    <scope>NUCLEOTIDE SEQUENCE</scope>
    <source>
        <strain evidence="2">Int_RNL_2016_0117_DIX</strain>
        <strain evidence="4">Int_RNL_2017_0546_COW</strain>
        <strain evidence="3">Int_RNL_2018_0945_COW</strain>
    </source>
</reference>
<accession>A0AAU8MGB4</accession>
<name>A0AAU8MGB4_9CAUD</name>
<evidence type="ECO:0000256" key="1">
    <source>
        <dbReference type="SAM" id="Phobius"/>
    </source>
</evidence>
<dbReference type="EMBL" id="PP965497">
    <property type="protein sequence ID" value="XCO00290.1"/>
    <property type="molecule type" value="Genomic_DNA"/>
</dbReference>
<keyword evidence="1" id="KW-1133">Transmembrane helix</keyword>
<sequence length="127" mass="14692">MKDKLSLLKQIQQELKYGIIISDLLMTLYVLWLIITDNSTWLIGILLGFTPYGTYMLFRADKLYDLCICHKLMIAHIVIVYSCCLFQAKCGFGEYLPIARWLAFISGILLIFLIIINKIYGCEKLTK</sequence>
<protein>
    <submittedName>
        <fullName evidence="2">Uncharacterized protein</fullName>
    </submittedName>
</protein>
<feature type="transmembrane region" description="Helical" evidence="1">
    <location>
        <begin position="41"/>
        <end position="60"/>
    </location>
</feature>
<dbReference type="EMBL" id="PP965498">
    <property type="protein sequence ID" value="XCO00391.1"/>
    <property type="molecule type" value="Genomic_DNA"/>
</dbReference>
<dbReference type="EMBL" id="PP965499">
    <property type="protein sequence ID" value="XCO00487.1"/>
    <property type="molecule type" value="Genomic_DNA"/>
</dbReference>
<proteinExistence type="predicted"/>
<evidence type="ECO:0000313" key="2">
    <source>
        <dbReference type="EMBL" id="XCO00290.1"/>
    </source>
</evidence>
<feature type="transmembrane region" description="Helical" evidence="1">
    <location>
        <begin position="15"/>
        <end position="35"/>
    </location>
</feature>
<organism evidence="2">
    <name type="scientific">Geladintestivirus 1</name>
    <dbReference type="NCBI Taxonomy" id="3233133"/>
    <lineage>
        <taxon>Viruses</taxon>
        <taxon>Duplodnaviria</taxon>
        <taxon>Heunggongvirae</taxon>
        <taxon>Uroviricota</taxon>
        <taxon>Caudoviricetes</taxon>
        <taxon>Crassvirales</taxon>
    </lineage>
</organism>
<keyword evidence="1" id="KW-0472">Membrane</keyword>
<keyword evidence="1" id="KW-0812">Transmembrane</keyword>